<evidence type="ECO:0000313" key="4">
    <source>
        <dbReference type="Proteomes" id="UP000549457"/>
    </source>
</evidence>
<dbReference type="AlphaFoldDB" id="A0A840SLP9"/>
<accession>A0A840SLP9</accession>
<feature type="region of interest" description="Disordered" evidence="1">
    <location>
        <begin position="44"/>
        <end position="93"/>
    </location>
</feature>
<dbReference type="RefSeq" id="WP_184150842.1">
    <property type="nucleotide sequence ID" value="NZ_JACHFM010000003.1"/>
</dbReference>
<dbReference type="Proteomes" id="UP000549457">
    <property type="component" value="Unassembled WGS sequence"/>
</dbReference>
<organism evidence="3 4">
    <name type="scientific">Amaricoccus macauensis</name>
    <dbReference type="NCBI Taxonomy" id="57001"/>
    <lineage>
        <taxon>Bacteria</taxon>
        <taxon>Pseudomonadati</taxon>
        <taxon>Pseudomonadota</taxon>
        <taxon>Alphaproteobacteria</taxon>
        <taxon>Rhodobacterales</taxon>
        <taxon>Paracoccaceae</taxon>
        <taxon>Amaricoccus</taxon>
    </lineage>
</organism>
<keyword evidence="2" id="KW-0812">Transmembrane</keyword>
<name>A0A840SLP9_9RHOB</name>
<sequence length="93" mass="9500">MAPHDTNPKKEVRRHAGPLIGISAVLLLVLVGLIWWLSSVFSGPDPNEPSSTIEVPAADTPQTAEPQTLAPSADGPSADSPSGNAPAGNAPQN</sequence>
<keyword evidence="2" id="KW-1133">Transmembrane helix</keyword>
<keyword evidence="4" id="KW-1185">Reference proteome</keyword>
<feature type="compositionally biased region" description="Low complexity" evidence="1">
    <location>
        <begin position="70"/>
        <end position="83"/>
    </location>
</feature>
<reference evidence="3 4" key="1">
    <citation type="submission" date="2020-08" db="EMBL/GenBank/DDBJ databases">
        <title>Genomic Encyclopedia of Type Strains, Phase IV (KMG-IV): sequencing the most valuable type-strain genomes for metagenomic binning, comparative biology and taxonomic classification.</title>
        <authorList>
            <person name="Goeker M."/>
        </authorList>
    </citation>
    <scope>NUCLEOTIDE SEQUENCE [LARGE SCALE GENOMIC DNA]</scope>
    <source>
        <strain evidence="3 4">DSM 101730</strain>
    </source>
</reference>
<protein>
    <submittedName>
        <fullName evidence="3">Uncharacterized protein</fullName>
    </submittedName>
</protein>
<gene>
    <name evidence="3" type="ORF">HNP73_002844</name>
</gene>
<evidence type="ECO:0000313" key="3">
    <source>
        <dbReference type="EMBL" id="MBB5222897.1"/>
    </source>
</evidence>
<evidence type="ECO:0000256" key="2">
    <source>
        <dbReference type="SAM" id="Phobius"/>
    </source>
</evidence>
<evidence type="ECO:0000256" key="1">
    <source>
        <dbReference type="SAM" id="MobiDB-lite"/>
    </source>
</evidence>
<proteinExistence type="predicted"/>
<comment type="caution">
    <text evidence="3">The sequence shown here is derived from an EMBL/GenBank/DDBJ whole genome shotgun (WGS) entry which is preliminary data.</text>
</comment>
<feature type="transmembrane region" description="Helical" evidence="2">
    <location>
        <begin position="16"/>
        <end position="37"/>
    </location>
</feature>
<dbReference type="EMBL" id="JACHFM010000003">
    <property type="protein sequence ID" value="MBB5222897.1"/>
    <property type="molecule type" value="Genomic_DNA"/>
</dbReference>
<keyword evidence="2" id="KW-0472">Membrane</keyword>